<dbReference type="InterPro" id="IPR001466">
    <property type="entry name" value="Beta-lactam-related"/>
</dbReference>
<evidence type="ECO:0000256" key="1">
    <source>
        <dbReference type="ARBA" id="ARBA00022801"/>
    </source>
</evidence>
<feature type="domain" description="Beta-lactamase-related" evidence="2">
    <location>
        <begin position="39"/>
        <end position="399"/>
    </location>
</feature>
<name>A0A381RXC1_9ZZZZ</name>
<dbReference type="InterPro" id="IPR012338">
    <property type="entry name" value="Beta-lactam/transpept-like"/>
</dbReference>
<evidence type="ECO:0000259" key="2">
    <source>
        <dbReference type="Pfam" id="PF00144"/>
    </source>
</evidence>
<dbReference type="AlphaFoldDB" id="A0A381RXC1"/>
<dbReference type="PANTHER" id="PTHR43283">
    <property type="entry name" value="BETA-LACTAMASE-RELATED"/>
    <property type="match status" value="1"/>
</dbReference>
<gene>
    <name evidence="3" type="ORF">METZ01_LOCUS48645</name>
</gene>
<dbReference type="SUPFAM" id="SSF56601">
    <property type="entry name" value="beta-lactamase/transpeptidase-like"/>
    <property type="match status" value="1"/>
</dbReference>
<sequence length="421" mass="48986">MFYLFSKIFKLSSICFIFLFVNLSFSQQNTTNNLNYKIDSLINSSIKEKTFPGAQVYVKIEDKLLINKSFGYHTYDSLIKVNNNHAYDLASLTKVLASTIAIMKVYENFDVDLNSPISNYLPELRKSNKKNTSFIEAMSHTAGWIPYINHHYLLKRKNGKLKRRIVRDKQNKRFNLKVSENLFIRESYHKKIYRKIKNSEIKNVGEYLYSGLFFFYVPKLIEKITSKSYEDYLNDNFYSKIDNNSLSFSPKNKSMVVPTELDNFFRNALIHGTVHDEASSLFEGKSGNAGLFGSAESIGQLIEIFETWNFKSSTRILKKTTIDKFTSYAIPQSKIRRGLGFDKPNRELEDPYPNKKLSNESFGHTGFTGTFFWIDPKAKLSIVFLTNRVYPTRENKKLYDNNIRSKLLDIIFENSIIIENE</sequence>
<dbReference type="PANTHER" id="PTHR43283:SF11">
    <property type="entry name" value="BETA-LACTAMASE-RELATED DOMAIN-CONTAINING PROTEIN"/>
    <property type="match status" value="1"/>
</dbReference>
<dbReference type="InterPro" id="IPR050789">
    <property type="entry name" value="Diverse_Enzym_Activities"/>
</dbReference>
<dbReference type="Pfam" id="PF00144">
    <property type="entry name" value="Beta-lactamase"/>
    <property type="match status" value="1"/>
</dbReference>
<reference evidence="3" key="1">
    <citation type="submission" date="2018-05" db="EMBL/GenBank/DDBJ databases">
        <authorList>
            <person name="Lanie J.A."/>
            <person name="Ng W.-L."/>
            <person name="Kazmierczak K.M."/>
            <person name="Andrzejewski T.M."/>
            <person name="Davidsen T.M."/>
            <person name="Wayne K.J."/>
            <person name="Tettelin H."/>
            <person name="Glass J.I."/>
            <person name="Rusch D."/>
            <person name="Podicherti R."/>
            <person name="Tsui H.-C.T."/>
            <person name="Winkler M.E."/>
        </authorList>
    </citation>
    <scope>NUCLEOTIDE SEQUENCE</scope>
</reference>
<proteinExistence type="predicted"/>
<dbReference type="GO" id="GO:0016787">
    <property type="term" value="F:hydrolase activity"/>
    <property type="evidence" value="ECO:0007669"/>
    <property type="project" value="UniProtKB-KW"/>
</dbReference>
<accession>A0A381RXC1</accession>
<dbReference type="EMBL" id="UINC01002355">
    <property type="protein sequence ID" value="SUZ95791.1"/>
    <property type="molecule type" value="Genomic_DNA"/>
</dbReference>
<dbReference type="Gene3D" id="3.40.710.10">
    <property type="entry name" value="DD-peptidase/beta-lactamase superfamily"/>
    <property type="match status" value="1"/>
</dbReference>
<keyword evidence="1" id="KW-0378">Hydrolase</keyword>
<evidence type="ECO:0000313" key="3">
    <source>
        <dbReference type="EMBL" id="SUZ95791.1"/>
    </source>
</evidence>
<organism evidence="3">
    <name type="scientific">marine metagenome</name>
    <dbReference type="NCBI Taxonomy" id="408172"/>
    <lineage>
        <taxon>unclassified sequences</taxon>
        <taxon>metagenomes</taxon>
        <taxon>ecological metagenomes</taxon>
    </lineage>
</organism>
<protein>
    <recommendedName>
        <fullName evidence="2">Beta-lactamase-related domain-containing protein</fullName>
    </recommendedName>
</protein>